<dbReference type="InterPro" id="IPR005467">
    <property type="entry name" value="His_kinase_dom"/>
</dbReference>
<dbReference type="PRINTS" id="PR00344">
    <property type="entry name" value="BCTRLSENSOR"/>
</dbReference>
<evidence type="ECO:0000256" key="5">
    <source>
        <dbReference type="ARBA" id="ARBA00022679"/>
    </source>
</evidence>
<dbReference type="PROSITE" id="PS50109">
    <property type="entry name" value="HIS_KIN"/>
    <property type="match status" value="1"/>
</dbReference>
<dbReference type="PANTHER" id="PTHR45436:SF5">
    <property type="entry name" value="SENSOR HISTIDINE KINASE TRCS"/>
    <property type="match status" value="1"/>
</dbReference>
<accession>A0ABS4ZEX7</accession>
<keyword evidence="9" id="KW-0902">Two-component regulatory system</keyword>
<evidence type="ECO:0000259" key="13">
    <source>
        <dbReference type="PROSITE" id="PS50109"/>
    </source>
</evidence>
<dbReference type="InterPro" id="IPR050428">
    <property type="entry name" value="TCS_sensor_his_kinase"/>
</dbReference>
<organism evidence="15 16">
    <name type="scientific">Microlunatus capsulatus</name>
    <dbReference type="NCBI Taxonomy" id="99117"/>
    <lineage>
        <taxon>Bacteria</taxon>
        <taxon>Bacillati</taxon>
        <taxon>Actinomycetota</taxon>
        <taxon>Actinomycetes</taxon>
        <taxon>Propionibacteriales</taxon>
        <taxon>Propionibacteriaceae</taxon>
        <taxon>Microlunatus</taxon>
    </lineage>
</organism>
<feature type="compositionally biased region" description="Polar residues" evidence="11">
    <location>
        <begin position="494"/>
        <end position="509"/>
    </location>
</feature>
<dbReference type="InterPro" id="IPR003594">
    <property type="entry name" value="HATPase_dom"/>
</dbReference>
<proteinExistence type="predicted"/>
<dbReference type="EC" id="2.7.13.3" evidence="3"/>
<keyword evidence="16" id="KW-1185">Reference proteome</keyword>
<dbReference type="InterPro" id="IPR003660">
    <property type="entry name" value="HAMP_dom"/>
</dbReference>
<evidence type="ECO:0000256" key="2">
    <source>
        <dbReference type="ARBA" id="ARBA00004236"/>
    </source>
</evidence>
<comment type="catalytic activity">
    <reaction evidence="1">
        <text>ATP + protein L-histidine = ADP + protein N-phospho-L-histidine.</text>
        <dbReference type="EC" id="2.7.13.3"/>
    </reaction>
</comment>
<evidence type="ECO:0000256" key="12">
    <source>
        <dbReference type="SAM" id="Phobius"/>
    </source>
</evidence>
<evidence type="ECO:0000256" key="11">
    <source>
        <dbReference type="SAM" id="MobiDB-lite"/>
    </source>
</evidence>
<evidence type="ECO:0000256" key="8">
    <source>
        <dbReference type="ARBA" id="ARBA00022989"/>
    </source>
</evidence>
<evidence type="ECO:0000259" key="14">
    <source>
        <dbReference type="PROSITE" id="PS50885"/>
    </source>
</evidence>
<dbReference type="RefSeq" id="WP_210058544.1">
    <property type="nucleotide sequence ID" value="NZ_BAAAMH010000007.1"/>
</dbReference>
<keyword evidence="7 15" id="KW-0418">Kinase</keyword>
<dbReference type="SUPFAM" id="SSF47384">
    <property type="entry name" value="Homodimeric domain of signal transducing histidine kinase"/>
    <property type="match status" value="1"/>
</dbReference>
<dbReference type="PANTHER" id="PTHR45436">
    <property type="entry name" value="SENSOR HISTIDINE KINASE YKOH"/>
    <property type="match status" value="1"/>
</dbReference>
<dbReference type="CDD" id="cd00082">
    <property type="entry name" value="HisKA"/>
    <property type="match status" value="1"/>
</dbReference>
<dbReference type="SMART" id="SM00388">
    <property type="entry name" value="HisKA"/>
    <property type="match status" value="1"/>
</dbReference>
<dbReference type="SMART" id="SM00387">
    <property type="entry name" value="HATPase_c"/>
    <property type="match status" value="1"/>
</dbReference>
<gene>
    <name evidence="15" type="ORF">JOF54_003705</name>
</gene>
<dbReference type="Proteomes" id="UP000758168">
    <property type="component" value="Unassembled WGS sequence"/>
</dbReference>
<evidence type="ECO:0000313" key="16">
    <source>
        <dbReference type="Proteomes" id="UP000758168"/>
    </source>
</evidence>
<dbReference type="CDD" id="cd06225">
    <property type="entry name" value="HAMP"/>
    <property type="match status" value="1"/>
</dbReference>
<evidence type="ECO:0000256" key="3">
    <source>
        <dbReference type="ARBA" id="ARBA00012438"/>
    </source>
</evidence>
<dbReference type="PROSITE" id="PS50885">
    <property type="entry name" value="HAMP"/>
    <property type="match status" value="1"/>
</dbReference>
<reference evidence="15 16" key="1">
    <citation type="submission" date="2021-03" db="EMBL/GenBank/DDBJ databases">
        <title>Sequencing the genomes of 1000 actinobacteria strains.</title>
        <authorList>
            <person name="Klenk H.-P."/>
        </authorList>
    </citation>
    <scope>NUCLEOTIDE SEQUENCE [LARGE SCALE GENOMIC DNA]</scope>
    <source>
        <strain evidence="15 16">DSM 12936</strain>
    </source>
</reference>
<evidence type="ECO:0000313" key="15">
    <source>
        <dbReference type="EMBL" id="MBP2418783.1"/>
    </source>
</evidence>
<comment type="caution">
    <text evidence="15">The sequence shown here is derived from an EMBL/GenBank/DDBJ whole genome shotgun (WGS) entry which is preliminary data.</text>
</comment>
<evidence type="ECO:0000256" key="1">
    <source>
        <dbReference type="ARBA" id="ARBA00000085"/>
    </source>
</evidence>
<evidence type="ECO:0000256" key="4">
    <source>
        <dbReference type="ARBA" id="ARBA00022553"/>
    </source>
</evidence>
<evidence type="ECO:0000256" key="9">
    <source>
        <dbReference type="ARBA" id="ARBA00023012"/>
    </source>
</evidence>
<evidence type="ECO:0000256" key="6">
    <source>
        <dbReference type="ARBA" id="ARBA00022692"/>
    </source>
</evidence>
<dbReference type="SUPFAM" id="SSF55874">
    <property type="entry name" value="ATPase domain of HSP90 chaperone/DNA topoisomerase II/histidine kinase"/>
    <property type="match status" value="1"/>
</dbReference>
<evidence type="ECO:0000256" key="10">
    <source>
        <dbReference type="ARBA" id="ARBA00023136"/>
    </source>
</evidence>
<dbReference type="InterPro" id="IPR036097">
    <property type="entry name" value="HisK_dim/P_sf"/>
</dbReference>
<dbReference type="InterPro" id="IPR036890">
    <property type="entry name" value="HATPase_C_sf"/>
</dbReference>
<keyword evidence="5" id="KW-0808">Transferase</keyword>
<dbReference type="InterPro" id="IPR003661">
    <property type="entry name" value="HisK_dim/P_dom"/>
</dbReference>
<dbReference type="Pfam" id="PF00672">
    <property type="entry name" value="HAMP"/>
    <property type="match status" value="1"/>
</dbReference>
<name>A0ABS4ZEX7_9ACTN</name>
<dbReference type="GO" id="GO:0016301">
    <property type="term" value="F:kinase activity"/>
    <property type="evidence" value="ECO:0007669"/>
    <property type="project" value="UniProtKB-KW"/>
</dbReference>
<feature type="region of interest" description="Disordered" evidence="11">
    <location>
        <begin position="472"/>
        <end position="509"/>
    </location>
</feature>
<keyword evidence="6 12" id="KW-0812">Transmembrane</keyword>
<sequence>MTETGAELPARRRRPPRRVSVRMRILSAVLVTTALGMVSAGTVSYLLARHSTFEGIQKALSQENEEINTVSALAADGGAGRVIRGPSDVLFVAIKRSVPDPGEGIMGLVDGEVAWVPTSSDAFQLSLAADPELVRAASAAEPGQPVAVREIRTAAHPRMAYISVPIQVEGSAGLGHYVAAVDVRAALAPVNRTHLTYAVVCLLALGVVALVGYQVAGRLLSPLRALRRTAQRISDTDLSDRIPAEQLSSHDEVADLGHTMNAMLDRLSASFDTQRRMLDDAGHELRTPITIVRGHLELVDTADPDDVARTRDLAIDELDRMQRLVDELMVLAKARRPDFVRLTPTGVAELLFSVFDKVTTLGDRRWTLDDSPEEVAWVDPQRVTQALVQLAANAVKFTPPGGVVALGGRVRGDELLLWVRDEGVGIDPAEQSTVFERFGRGSQRPSGPDPGAGLGLAIVSAIAEAHHGRVDLESAPGRGSTFTLVLPRQPGAVSATTPTTSKEPAWQPS</sequence>
<feature type="domain" description="HAMP" evidence="14">
    <location>
        <begin position="217"/>
        <end position="272"/>
    </location>
</feature>
<dbReference type="Pfam" id="PF02518">
    <property type="entry name" value="HATPase_c"/>
    <property type="match status" value="1"/>
</dbReference>
<dbReference type="SMART" id="SM00304">
    <property type="entry name" value="HAMP"/>
    <property type="match status" value="1"/>
</dbReference>
<keyword evidence="10 12" id="KW-0472">Membrane</keyword>
<dbReference type="Gene3D" id="1.10.287.130">
    <property type="match status" value="1"/>
</dbReference>
<comment type="subcellular location">
    <subcellularLocation>
        <location evidence="2">Cell membrane</location>
    </subcellularLocation>
</comment>
<dbReference type="EMBL" id="JAGIOB010000001">
    <property type="protein sequence ID" value="MBP2418783.1"/>
    <property type="molecule type" value="Genomic_DNA"/>
</dbReference>
<dbReference type="Pfam" id="PF00512">
    <property type="entry name" value="HisKA"/>
    <property type="match status" value="1"/>
</dbReference>
<evidence type="ECO:0000256" key="7">
    <source>
        <dbReference type="ARBA" id="ARBA00022777"/>
    </source>
</evidence>
<keyword evidence="4" id="KW-0597">Phosphoprotein</keyword>
<protein>
    <recommendedName>
        <fullName evidence="3">histidine kinase</fullName>
        <ecNumber evidence="3">2.7.13.3</ecNumber>
    </recommendedName>
</protein>
<feature type="transmembrane region" description="Helical" evidence="12">
    <location>
        <begin position="195"/>
        <end position="216"/>
    </location>
</feature>
<dbReference type="SUPFAM" id="SSF158472">
    <property type="entry name" value="HAMP domain-like"/>
    <property type="match status" value="1"/>
</dbReference>
<dbReference type="Gene3D" id="6.10.340.10">
    <property type="match status" value="1"/>
</dbReference>
<dbReference type="Gene3D" id="3.30.565.10">
    <property type="entry name" value="Histidine kinase-like ATPase, C-terminal domain"/>
    <property type="match status" value="1"/>
</dbReference>
<feature type="domain" description="Histidine kinase" evidence="13">
    <location>
        <begin position="280"/>
        <end position="490"/>
    </location>
</feature>
<keyword evidence="8 12" id="KW-1133">Transmembrane helix</keyword>
<dbReference type="InterPro" id="IPR004358">
    <property type="entry name" value="Sig_transdc_His_kin-like_C"/>
</dbReference>